<accession>A0AAJ4XB24</accession>
<dbReference type="KEGG" id="smiz:4412673_01853"/>
<proteinExistence type="predicted"/>
<name>A0AAJ4XB24_9SPHI</name>
<dbReference type="Proteomes" id="UP000215355">
    <property type="component" value="Chromosome 1"/>
</dbReference>
<sequence>MIKDEVLTQESNSILIEFLYDGDDFNSEED</sequence>
<evidence type="ECO:0000313" key="2">
    <source>
        <dbReference type="Proteomes" id="UP000215355"/>
    </source>
</evidence>
<dbReference type="AlphaFoldDB" id="A0AAJ4XB24"/>
<organism evidence="1 2">
    <name type="scientific">Sphingobacterium mizutaii</name>
    <dbReference type="NCBI Taxonomy" id="1010"/>
    <lineage>
        <taxon>Bacteria</taxon>
        <taxon>Pseudomonadati</taxon>
        <taxon>Bacteroidota</taxon>
        <taxon>Sphingobacteriia</taxon>
        <taxon>Sphingobacteriales</taxon>
        <taxon>Sphingobacteriaceae</taxon>
        <taxon>Sphingobacterium</taxon>
    </lineage>
</organism>
<gene>
    <name evidence="1" type="ORF">SAMEA4412673_01853</name>
</gene>
<reference evidence="1 2" key="1">
    <citation type="submission" date="2017-06" db="EMBL/GenBank/DDBJ databases">
        <authorList>
            <consortium name="Pathogen Informatics"/>
        </authorList>
    </citation>
    <scope>NUCLEOTIDE SEQUENCE [LARGE SCALE GENOMIC DNA]</scope>
    <source>
        <strain evidence="1 2">NCTC12149</strain>
    </source>
</reference>
<protein>
    <submittedName>
        <fullName evidence="1">Uncharacterized protein</fullName>
    </submittedName>
</protein>
<dbReference type="EMBL" id="LT906468">
    <property type="protein sequence ID" value="SNV49719.1"/>
    <property type="molecule type" value="Genomic_DNA"/>
</dbReference>
<evidence type="ECO:0000313" key="1">
    <source>
        <dbReference type="EMBL" id="SNV49719.1"/>
    </source>
</evidence>